<sequence length="173" mass="19687">MAEVEVIFAEAQPSDASALLALLNHIGYESDFMTLDEAGILMTLEQMTDFIRQRQESINQVCLLAKVADEVIGVLNVTSDFHERIKHIGDIFIGIRKDYWNQGIGQILMEEAIIWAEKSGVIRRLELTVQKRNQRAVHVYEKFGFVIEGVRPRGAKARDGQFLDVYMMGKMIN</sequence>
<protein>
    <submittedName>
        <fullName evidence="2">GNAT family N-acetyltransferase</fullName>
    </submittedName>
</protein>
<dbReference type="RefSeq" id="WP_146568013.1">
    <property type="nucleotide sequence ID" value="NZ_VOHL01000007.1"/>
</dbReference>
<keyword evidence="3" id="KW-1185">Reference proteome</keyword>
<dbReference type="Gene3D" id="3.40.630.30">
    <property type="match status" value="1"/>
</dbReference>
<dbReference type="InterPro" id="IPR050276">
    <property type="entry name" value="MshD_Acetyltransferase"/>
</dbReference>
<dbReference type="PANTHER" id="PTHR43617">
    <property type="entry name" value="L-AMINO ACID N-ACETYLTRANSFERASE"/>
    <property type="match status" value="1"/>
</dbReference>
<accession>A0A5C5S9N6</accession>
<feature type="domain" description="N-acetyltransferase" evidence="1">
    <location>
        <begin position="6"/>
        <end position="173"/>
    </location>
</feature>
<evidence type="ECO:0000313" key="3">
    <source>
        <dbReference type="Proteomes" id="UP000317430"/>
    </source>
</evidence>
<dbReference type="GO" id="GO:0016747">
    <property type="term" value="F:acyltransferase activity, transferring groups other than amino-acyl groups"/>
    <property type="evidence" value="ECO:0007669"/>
    <property type="project" value="InterPro"/>
</dbReference>
<dbReference type="SUPFAM" id="SSF55729">
    <property type="entry name" value="Acyl-CoA N-acyltransferases (Nat)"/>
    <property type="match status" value="1"/>
</dbReference>
<dbReference type="InterPro" id="IPR016181">
    <property type="entry name" value="Acyl_CoA_acyltransferase"/>
</dbReference>
<dbReference type="Pfam" id="PF00583">
    <property type="entry name" value="Acetyltransf_1"/>
    <property type="match status" value="1"/>
</dbReference>
<dbReference type="CDD" id="cd04301">
    <property type="entry name" value="NAT_SF"/>
    <property type="match status" value="1"/>
</dbReference>
<keyword evidence="2" id="KW-0808">Transferase</keyword>
<dbReference type="Proteomes" id="UP000317430">
    <property type="component" value="Unassembled WGS sequence"/>
</dbReference>
<dbReference type="EMBL" id="VOHL01000007">
    <property type="protein sequence ID" value="TWS96690.1"/>
    <property type="molecule type" value="Genomic_DNA"/>
</dbReference>
<gene>
    <name evidence="2" type="ORF">FRX57_06915</name>
</gene>
<reference evidence="2 3" key="1">
    <citation type="submission" date="2019-08" db="EMBL/GenBank/DDBJ databases">
        <authorList>
            <person name="Lei W."/>
        </authorList>
    </citation>
    <scope>NUCLEOTIDE SEQUENCE [LARGE SCALE GENOMIC DNA]</scope>
    <source>
        <strain evidence="2 3">CCUG 66496</strain>
    </source>
</reference>
<dbReference type="PANTHER" id="PTHR43617:SF22">
    <property type="entry name" value="L-AMINO ACID N-ACETYLTRANSFERASE AAAT"/>
    <property type="match status" value="1"/>
</dbReference>
<evidence type="ECO:0000259" key="1">
    <source>
        <dbReference type="PROSITE" id="PS51186"/>
    </source>
</evidence>
<comment type="caution">
    <text evidence="2">The sequence shown here is derived from an EMBL/GenBank/DDBJ whole genome shotgun (WGS) entry which is preliminary data.</text>
</comment>
<dbReference type="OrthoDB" id="948250at2"/>
<evidence type="ECO:0000313" key="2">
    <source>
        <dbReference type="EMBL" id="TWS96690.1"/>
    </source>
</evidence>
<name>A0A5C5S9N6_9STRE</name>
<dbReference type="AlphaFoldDB" id="A0A5C5S9N6"/>
<dbReference type="PROSITE" id="PS51186">
    <property type="entry name" value="GNAT"/>
    <property type="match status" value="1"/>
</dbReference>
<proteinExistence type="predicted"/>
<dbReference type="InterPro" id="IPR000182">
    <property type="entry name" value="GNAT_dom"/>
</dbReference>
<organism evidence="2 3">
    <name type="scientific">Streptococcus cuniculipharyngis</name>
    <dbReference type="NCBI Taxonomy" id="1562651"/>
    <lineage>
        <taxon>Bacteria</taxon>
        <taxon>Bacillati</taxon>
        <taxon>Bacillota</taxon>
        <taxon>Bacilli</taxon>
        <taxon>Lactobacillales</taxon>
        <taxon>Streptococcaceae</taxon>
        <taxon>Streptococcus</taxon>
    </lineage>
</organism>